<dbReference type="InterPro" id="IPR002575">
    <property type="entry name" value="Aminoglycoside_PTrfase"/>
</dbReference>
<accession>A0A5Q4BLA8</accession>
<sequence>MTTLHRAETTFAISEFKTYNFTSNTFIKRERPLTERGVNRSGQPVTDPWLGQRFTNEAKALQLIRDFTNIPVPKVVSYGNDQDGLWYLETELITKSVRCDMAGDSCRMPHLHNTHSGYCLQCATIAKNNADNFVRETVLPQLRALTSNTTGLEGFVNPPGWVLEYDKRQEWPVKKSVTRDFVFCHHDLTSYNILLDWQTLDVKAVIDWEDCGFFPPEIQQWKYTRAERFELFEDTALVQKHISLILPE</sequence>
<dbReference type="Gene3D" id="3.90.1200.10">
    <property type="match status" value="1"/>
</dbReference>
<gene>
    <name evidence="2" type="ORF">CSHISOI_07869</name>
</gene>
<feature type="domain" description="Aminoglycoside phosphotransferase" evidence="1">
    <location>
        <begin position="170"/>
        <end position="216"/>
    </location>
</feature>
<evidence type="ECO:0000313" key="3">
    <source>
        <dbReference type="Proteomes" id="UP000326340"/>
    </source>
</evidence>
<keyword evidence="3" id="KW-1185">Reference proteome</keyword>
<organism evidence="2 3">
    <name type="scientific">Colletotrichum shisoi</name>
    <dbReference type="NCBI Taxonomy" id="2078593"/>
    <lineage>
        <taxon>Eukaryota</taxon>
        <taxon>Fungi</taxon>
        <taxon>Dikarya</taxon>
        <taxon>Ascomycota</taxon>
        <taxon>Pezizomycotina</taxon>
        <taxon>Sordariomycetes</taxon>
        <taxon>Hypocreomycetidae</taxon>
        <taxon>Glomerellales</taxon>
        <taxon>Glomerellaceae</taxon>
        <taxon>Colletotrichum</taxon>
        <taxon>Colletotrichum destructivum species complex</taxon>
    </lineage>
</organism>
<dbReference type="InterPro" id="IPR011009">
    <property type="entry name" value="Kinase-like_dom_sf"/>
</dbReference>
<proteinExistence type="predicted"/>
<dbReference type="InterPro" id="IPR051678">
    <property type="entry name" value="AGP_Transferase"/>
</dbReference>
<dbReference type="SUPFAM" id="SSF56112">
    <property type="entry name" value="Protein kinase-like (PK-like)"/>
    <property type="match status" value="1"/>
</dbReference>
<dbReference type="PANTHER" id="PTHR21310:SF39">
    <property type="entry name" value="AMINOGLYCOSIDE PHOSPHOTRANSFERASE DOMAIN-CONTAINING PROTEIN"/>
    <property type="match status" value="1"/>
</dbReference>
<name>A0A5Q4BLA8_9PEZI</name>
<reference evidence="2 3" key="1">
    <citation type="journal article" date="2019" name="Sci. Rep.">
        <title>Colletotrichum shisoi sp. nov., an anthracnose pathogen of Perilla frutescens in Japan: molecular phylogenetic, morphological and genomic evidence.</title>
        <authorList>
            <person name="Gan P."/>
            <person name="Tsushima A."/>
            <person name="Hiroyama R."/>
            <person name="Narusaka M."/>
            <person name="Takano Y."/>
            <person name="Narusaka Y."/>
            <person name="Kawaradani M."/>
            <person name="Damm U."/>
            <person name="Shirasu K."/>
        </authorList>
    </citation>
    <scope>NUCLEOTIDE SEQUENCE [LARGE SCALE GENOMIC DNA]</scope>
    <source>
        <strain evidence="2 3">PG-2018a</strain>
    </source>
</reference>
<comment type="caution">
    <text evidence="2">The sequence shown here is derived from an EMBL/GenBank/DDBJ whole genome shotgun (WGS) entry which is preliminary data.</text>
</comment>
<protein>
    <recommendedName>
        <fullName evidence="1">Aminoglycoside phosphotransferase domain-containing protein</fullName>
    </recommendedName>
</protein>
<dbReference type="Pfam" id="PF01636">
    <property type="entry name" value="APH"/>
    <property type="match status" value="1"/>
</dbReference>
<evidence type="ECO:0000259" key="1">
    <source>
        <dbReference type="Pfam" id="PF01636"/>
    </source>
</evidence>
<dbReference type="OrthoDB" id="2906425at2759"/>
<dbReference type="PANTHER" id="PTHR21310">
    <property type="entry name" value="AMINOGLYCOSIDE PHOSPHOTRANSFERASE-RELATED-RELATED"/>
    <property type="match status" value="1"/>
</dbReference>
<dbReference type="Proteomes" id="UP000326340">
    <property type="component" value="Unassembled WGS sequence"/>
</dbReference>
<evidence type="ECO:0000313" key="2">
    <source>
        <dbReference type="EMBL" id="TQN67571.1"/>
    </source>
</evidence>
<dbReference type="EMBL" id="PUHP01000887">
    <property type="protein sequence ID" value="TQN67571.1"/>
    <property type="molecule type" value="Genomic_DNA"/>
</dbReference>
<dbReference type="AlphaFoldDB" id="A0A5Q4BLA8"/>